<dbReference type="InterPro" id="IPR003615">
    <property type="entry name" value="HNH_nuc"/>
</dbReference>
<reference evidence="3" key="2">
    <citation type="submission" date="2020-09" db="EMBL/GenBank/DDBJ databases">
        <authorList>
            <person name="Sun Q."/>
            <person name="Sedlacek I."/>
        </authorList>
    </citation>
    <scope>NUCLEOTIDE SEQUENCE</scope>
    <source>
        <strain evidence="3">CCM 7905</strain>
    </source>
</reference>
<feature type="domain" description="DUF222" evidence="2">
    <location>
        <begin position="18"/>
        <end position="305"/>
    </location>
</feature>
<dbReference type="Pfam" id="PF02720">
    <property type="entry name" value="DUF222"/>
    <property type="match status" value="1"/>
</dbReference>
<dbReference type="CDD" id="cd00085">
    <property type="entry name" value="HNHc"/>
    <property type="match status" value="1"/>
</dbReference>
<gene>
    <name evidence="3" type="ORF">GCM10007304_27300</name>
</gene>
<evidence type="ECO:0000313" key="4">
    <source>
        <dbReference type="Proteomes" id="UP000654257"/>
    </source>
</evidence>
<sequence>MVQSAAALVAALDETRRAVNRFDAQRVHYAYDLLDVRLTAELESGSRCAQSAARTATVDVAEALRLSQDVAMTVIEVGEQLWHRLPLLNAAFTAGEVDYRRVATTVSVLKRACDSTVAAVEAEAVAAAQSKTPGPLRDAVWSLWFDHDPDEARAAQEVVRKDNSRVYRRKRGDGLSDVVITTGDLAAQEFMDRIEQLVGTVCTNDPRSKGELQAAAATAMARDQNAIECRCGLDECPVAGLEVGPAPVRRIAAYMDIEVLLGLSSTPPTLADGTPLDPEVARVLAADARWQIILTEMRTVAAGYRRDNPAEADADSDSVDAESASEPIDADDLVEHCESAADGESGTPPPRPAPGVPTRLTSCRARVLLHRSRSYTAPTLPVSSSPPMRPKAHYWFRALNRHVADLLAQIAANPSLANGVHPDGHGGHLCPPKGALTYAPSAEVAALVRARYRKCVAPGCSTPSERCQLDHTVPFDHDDPMRGGWSIVENLGPLCVTHHQVKTERHWLPAIMADGFVAWRTDTGLIRVSAPAPGLITFASMALGEEIDAGRGKPWPLRASTPLPADLDAPTWWEHYHSMLGIDRWVTETAIATMRYGPDRDAARALRVKYLEHRAIVRARRAAEPAPF</sequence>
<reference evidence="3" key="1">
    <citation type="journal article" date="2014" name="Int. J. Syst. Evol. Microbiol.">
        <title>Complete genome sequence of Corynebacterium casei LMG S-19264T (=DSM 44701T), isolated from a smear-ripened cheese.</title>
        <authorList>
            <consortium name="US DOE Joint Genome Institute (JGI-PGF)"/>
            <person name="Walter F."/>
            <person name="Albersmeier A."/>
            <person name="Kalinowski J."/>
            <person name="Ruckert C."/>
        </authorList>
    </citation>
    <scope>NUCLEOTIDE SEQUENCE</scope>
    <source>
        <strain evidence="3">CCM 7905</strain>
    </source>
</reference>
<accession>A0A917D7Q0</accession>
<feature type="compositionally biased region" description="Acidic residues" evidence="1">
    <location>
        <begin position="310"/>
        <end position="320"/>
    </location>
</feature>
<evidence type="ECO:0000313" key="3">
    <source>
        <dbReference type="EMBL" id="GGG11869.1"/>
    </source>
</evidence>
<name>A0A917D7Q0_9NOCA</name>
<evidence type="ECO:0000256" key="1">
    <source>
        <dbReference type="SAM" id="MobiDB-lite"/>
    </source>
</evidence>
<dbReference type="AlphaFoldDB" id="A0A917D7Q0"/>
<comment type="caution">
    <text evidence="3">The sequence shown here is derived from an EMBL/GenBank/DDBJ whole genome shotgun (WGS) entry which is preliminary data.</text>
</comment>
<organism evidence="3 4">
    <name type="scientific">Rhodococcoides trifolii</name>
    <dbReference type="NCBI Taxonomy" id="908250"/>
    <lineage>
        <taxon>Bacteria</taxon>
        <taxon>Bacillati</taxon>
        <taxon>Actinomycetota</taxon>
        <taxon>Actinomycetes</taxon>
        <taxon>Mycobacteriales</taxon>
        <taxon>Nocardiaceae</taxon>
        <taxon>Rhodococcoides</taxon>
    </lineage>
</organism>
<keyword evidence="4" id="KW-1185">Reference proteome</keyword>
<proteinExistence type="predicted"/>
<protein>
    <recommendedName>
        <fullName evidence="2">DUF222 domain-containing protein</fullName>
    </recommendedName>
</protein>
<feature type="region of interest" description="Disordered" evidence="1">
    <location>
        <begin position="306"/>
        <end position="329"/>
    </location>
</feature>
<dbReference type="Proteomes" id="UP000654257">
    <property type="component" value="Unassembled WGS sequence"/>
</dbReference>
<dbReference type="InterPro" id="IPR003870">
    <property type="entry name" value="DUF222"/>
</dbReference>
<evidence type="ECO:0000259" key="2">
    <source>
        <dbReference type="Pfam" id="PF02720"/>
    </source>
</evidence>
<feature type="region of interest" description="Disordered" evidence="1">
    <location>
        <begin position="339"/>
        <end position="358"/>
    </location>
</feature>
<dbReference type="EMBL" id="BMCU01000003">
    <property type="protein sequence ID" value="GGG11869.1"/>
    <property type="molecule type" value="Genomic_DNA"/>
</dbReference>